<keyword evidence="2" id="KW-0378">Hydrolase</keyword>
<dbReference type="InterPro" id="IPR009045">
    <property type="entry name" value="Zn_M74/Hedgehog-like"/>
</dbReference>
<feature type="domain" description="D-alanyl-D-alanine carboxypeptidase-like core" evidence="1">
    <location>
        <begin position="188"/>
        <end position="315"/>
    </location>
</feature>
<protein>
    <submittedName>
        <fullName evidence="2">D-alanyl-D-alanine carboxypeptidase</fullName>
    </submittedName>
</protein>
<dbReference type="InterPro" id="IPR052179">
    <property type="entry name" value="DD-CPase-like"/>
</dbReference>
<dbReference type="AlphaFoldDB" id="A0A4V6Q8J8"/>
<dbReference type="InterPro" id="IPR003709">
    <property type="entry name" value="VanY-like_core_dom"/>
</dbReference>
<name>A0A4V6Q8J8_9FIRM</name>
<comment type="caution">
    <text evidence="2">The sequence shown here is derived from an EMBL/GenBank/DDBJ whole genome shotgun (WGS) entry which is preliminary data.</text>
</comment>
<dbReference type="GO" id="GO:0004180">
    <property type="term" value="F:carboxypeptidase activity"/>
    <property type="evidence" value="ECO:0007669"/>
    <property type="project" value="UniProtKB-KW"/>
</dbReference>
<accession>A0A4V6Q8J8</accession>
<dbReference type="EMBL" id="SODD01000007">
    <property type="protein sequence ID" value="TDW24894.1"/>
    <property type="molecule type" value="Genomic_DNA"/>
</dbReference>
<dbReference type="CDD" id="cd14852">
    <property type="entry name" value="LD-carboxypeptidase"/>
    <property type="match status" value="1"/>
</dbReference>
<proteinExistence type="predicted"/>
<sequence length="337" mass="38820">MKKILTLCAIFMLVGCKDVGCEAILSNEEKNTLKEYGVLDYVEDDCKNQRTVQKMLHDDFNKDYIKSYCALNIKSTDHVNDLIVAGFSDKEITALLKLDNLDEERITRYKAYTDANTEKTMKDIVLAVNLDMDEEAYENIQIIDDESLDVLISKHYGLAEGYIPSDLVDITSVCQQGVDYSCSTMDKQQLRKEAAADYEAFASYAKEKKGYDIVSIASYRSYDYQKNLYNYWLNEKGQEYADTYYARPGHSEHNGGLAIDISVSEFPFNELDTFEDYEWIVETMKDYGFILRYPEDKVDLTGYGAESWHFRYVGKKLAKELYADGLTLDEYHALEAR</sequence>
<keyword evidence="2" id="KW-0121">Carboxypeptidase</keyword>
<keyword evidence="3" id="KW-1185">Reference proteome</keyword>
<evidence type="ECO:0000313" key="2">
    <source>
        <dbReference type="EMBL" id="TDW24894.1"/>
    </source>
</evidence>
<dbReference type="GO" id="GO:0006508">
    <property type="term" value="P:proteolysis"/>
    <property type="evidence" value="ECO:0007669"/>
    <property type="project" value="InterPro"/>
</dbReference>
<evidence type="ECO:0000259" key="1">
    <source>
        <dbReference type="Pfam" id="PF02557"/>
    </source>
</evidence>
<dbReference type="InterPro" id="IPR058193">
    <property type="entry name" value="VanY/YodJ_core_dom"/>
</dbReference>
<evidence type="ECO:0000313" key="3">
    <source>
        <dbReference type="Proteomes" id="UP000294743"/>
    </source>
</evidence>
<dbReference type="PANTHER" id="PTHR34385:SF1">
    <property type="entry name" value="PEPTIDOGLYCAN L-ALANYL-D-GLUTAMATE ENDOPEPTIDASE CWLK"/>
    <property type="match status" value="1"/>
</dbReference>
<organism evidence="2 3">
    <name type="scientific">Breznakia blatticola</name>
    <dbReference type="NCBI Taxonomy" id="1754012"/>
    <lineage>
        <taxon>Bacteria</taxon>
        <taxon>Bacillati</taxon>
        <taxon>Bacillota</taxon>
        <taxon>Erysipelotrichia</taxon>
        <taxon>Erysipelotrichales</taxon>
        <taxon>Erysipelotrichaceae</taxon>
        <taxon>Breznakia</taxon>
    </lineage>
</organism>
<keyword evidence="2" id="KW-0645">Protease</keyword>
<dbReference type="Proteomes" id="UP000294743">
    <property type="component" value="Unassembled WGS sequence"/>
</dbReference>
<reference evidence="2 3" key="1">
    <citation type="submission" date="2019-03" db="EMBL/GenBank/DDBJ databases">
        <title>Genomic Encyclopedia of Type Strains, Phase IV (KMG-IV): sequencing the most valuable type-strain genomes for metagenomic binning, comparative biology and taxonomic classification.</title>
        <authorList>
            <person name="Goeker M."/>
        </authorList>
    </citation>
    <scope>NUCLEOTIDE SEQUENCE [LARGE SCALE GENOMIC DNA]</scope>
    <source>
        <strain evidence="2 3">DSM 28867</strain>
    </source>
</reference>
<dbReference type="Gene3D" id="3.30.1380.10">
    <property type="match status" value="1"/>
</dbReference>
<dbReference type="Pfam" id="PF02557">
    <property type="entry name" value="VanY"/>
    <property type="match status" value="1"/>
</dbReference>
<dbReference type="SUPFAM" id="SSF55166">
    <property type="entry name" value="Hedgehog/DD-peptidase"/>
    <property type="match status" value="1"/>
</dbReference>
<gene>
    <name evidence="2" type="ORF">EDD63_10746</name>
</gene>
<dbReference type="RefSeq" id="WP_166667529.1">
    <property type="nucleotide sequence ID" value="NZ_SODD01000007.1"/>
</dbReference>
<dbReference type="PANTHER" id="PTHR34385">
    <property type="entry name" value="D-ALANYL-D-ALANINE CARBOXYPEPTIDASE"/>
    <property type="match status" value="1"/>
</dbReference>
<dbReference type="PROSITE" id="PS51257">
    <property type="entry name" value="PROKAR_LIPOPROTEIN"/>
    <property type="match status" value="1"/>
</dbReference>